<dbReference type="InterPro" id="IPR004111">
    <property type="entry name" value="Repressor_TetR_C"/>
</dbReference>
<keyword evidence="2 4" id="KW-0238">DNA-binding</keyword>
<proteinExistence type="predicted"/>
<feature type="DNA-binding region" description="H-T-H motif" evidence="4">
    <location>
        <begin position="24"/>
        <end position="43"/>
    </location>
</feature>
<dbReference type="Gene3D" id="1.10.357.10">
    <property type="entry name" value="Tetracycline Repressor, domain 2"/>
    <property type="match status" value="1"/>
</dbReference>
<evidence type="ECO:0000256" key="2">
    <source>
        <dbReference type="ARBA" id="ARBA00023125"/>
    </source>
</evidence>
<keyword evidence="3" id="KW-0804">Transcription</keyword>
<dbReference type="SUPFAM" id="SSF48498">
    <property type="entry name" value="Tetracyclin repressor-like, C-terminal domain"/>
    <property type="match status" value="1"/>
</dbReference>
<dbReference type="OMA" id="MYALGRF"/>
<evidence type="ECO:0000256" key="3">
    <source>
        <dbReference type="ARBA" id="ARBA00023163"/>
    </source>
</evidence>
<dbReference type="PRINTS" id="PR00455">
    <property type="entry name" value="HTHTETR"/>
</dbReference>
<dbReference type="SUPFAM" id="SSF46689">
    <property type="entry name" value="Homeodomain-like"/>
    <property type="match status" value="1"/>
</dbReference>
<dbReference type="GO" id="GO:0003700">
    <property type="term" value="F:DNA-binding transcription factor activity"/>
    <property type="evidence" value="ECO:0007669"/>
    <property type="project" value="TreeGrafter"/>
</dbReference>
<dbReference type="GeneID" id="64407428"/>
<keyword evidence="1" id="KW-0805">Transcription regulation</keyword>
<dbReference type="GO" id="GO:0000976">
    <property type="term" value="F:transcription cis-regulatory region binding"/>
    <property type="evidence" value="ECO:0007669"/>
    <property type="project" value="TreeGrafter"/>
</dbReference>
<dbReference type="PANTHER" id="PTHR30055">
    <property type="entry name" value="HTH-TYPE TRANSCRIPTIONAL REGULATOR RUTR"/>
    <property type="match status" value="1"/>
</dbReference>
<keyword evidence="7" id="KW-1185">Reference proteome</keyword>
<dbReference type="EMBL" id="LR134406">
    <property type="protein sequence ID" value="VEH70671.1"/>
    <property type="molecule type" value="Genomic_DNA"/>
</dbReference>
<dbReference type="InterPro" id="IPR050109">
    <property type="entry name" value="HTH-type_TetR-like_transc_reg"/>
</dbReference>
<evidence type="ECO:0000256" key="4">
    <source>
        <dbReference type="PROSITE-ProRule" id="PRU00335"/>
    </source>
</evidence>
<dbReference type="Pfam" id="PF00440">
    <property type="entry name" value="TetR_N"/>
    <property type="match status" value="1"/>
</dbReference>
<gene>
    <name evidence="6" type="primary">tetR</name>
    <name evidence="6" type="ORF">NCTC12967_01976</name>
</gene>
<evidence type="ECO:0000259" key="5">
    <source>
        <dbReference type="PROSITE" id="PS50977"/>
    </source>
</evidence>
<dbReference type="Proteomes" id="UP000273044">
    <property type="component" value="Chromosome"/>
</dbReference>
<dbReference type="PROSITE" id="PS50977">
    <property type="entry name" value="HTH_TETR_2"/>
    <property type="match status" value="1"/>
</dbReference>
<evidence type="ECO:0000313" key="6">
    <source>
        <dbReference type="EMBL" id="VEH70671.1"/>
    </source>
</evidence>
<dbReference type="Pfam" id="PF02909">
    <property type="entry name" value="TetR_C_1"/>
    <property type="match status" value="1"/>
</dbReference>
<evidence type="ECO:0000313" key="7">
    <source>
        <dbReference type="Proteomes" id="UP000273044"/>
    </source>
</evidence>
<dbReference type="InterPro" id="IPR001647">
    <property type="entry name" value="HTH_TetR"/>
</dbReference>
<accession>A0A448MZV6</accession>
<dbReference type="GO" id="GO:0045892">
    <property type="term" value="P:negative regulation of DNA-templated transcription"/>
    <property type="evidence" value="ECO:0007669"/>
    <property type="project" value="InterPro"/>
</dbReference>
<dbReference type="PANTHER" id="PTHR30055:SF151">
    <property type="entry name" value="TRANSCRIPTIONAL REGULATORY PROTEIN"/>
    <property type="match status" value="1"/>
</dbReference>
<dbReference type="AlphaFoldDB" id="A0A448MZV6"/>
<dbReference type="Gene3D" id="1.10.10.60">
    <property type="entry name" value="Homeodomain-like"/>
    <property type="match status" value="1"/>
</dbReference>
<dbReference type="InterPro" id="IPR009057">
    <property type="entry name" value="Homeodomain-like_sf"/>
</dbReference>
<sequence>MLTRGRIVDAGLRILDSWGLGDLSMRRVADELGVKAGALYYHVPNKQSLLAGIADVILTPVAVPDATGTGEWLRDWSHNLRGALLAHRDGAELVASTTALGMGTVDATAAARGVLAERACPEPEATAAAFLHFILGHVMAEQTRTQLVSLGVLDAFDDDASRADFSHGVELLVRGVTT</sequence>
<reference evidence="6 7" key="1">
    <citation type="submission" date="2018-12" db="EMBL/GenBank/DDBJ databases">
        <authorList>
            <consortium name="Pathogen Informatics"/>
        </authorList>
    </citation>
    <scope>NUCLEOTIDE SEQUENCE [LARGE SCALE GENOMIC DNA]</scope>
    <source>
        <strain evidence="6 7">NCTC12967</strain>
    </source>
</reference>
<organism evidence="6 7">
    <name type="scientific">Arachnia propionica</name>
    <dbReference type="NCBI Taxonomy" id="1750"/>
    <lineage>
        <taxon>Bacteria</taxon>
        <taxon>Bacillati</taxon>
        <taxon>Actinomycetota</taxon>
        <taxon>Actinomycetes</taxon>
        <taxon>Propionibacteriales</taxon>
        <taxon>Propionibacteriaceae</taxon>
        <taxon>Arachnia</taxon>
    </lineage>
</organism>
<feature type="domain" description="HTH tetR-type" evidence="5">
    <location>
        <begin position="1"/>
        <end position="61"/>
    </location>
</feature>
<protein>
    <submittedName>
        <fullName evidence="6">Tetracycline repressor protein class E</fullName>
    </submittedName>
</protein>
<evidence type="ECO:0000256" key="1">
    <source>
        <dbReference type="ARBA" id="ARBA00023015"/>
    </source>
</evidence>
<dbReference type="InterPro" id="IPR036271">
    <property type="entry name" value="Tet_transcr_reg_TetR-rel_C_sf"/>
</dbReference>
<dbReference type="RefSeq" id="WP_014847025.1">
    <property type="nucleotide sequence ID" value="NZ_CAJZDL010000146.1"/>
</dbReference>
<name>A0A448MZV6_9ACTN</name>